<gene>
    <name evidence="2" type="ORF">SPIL2461_LOCUS3165</name>
</gene>
<accession>A0A812KKF1</accession>
<feature type="chain" id="PRO_5032885649" evidence="1">
    <location>
        <begin position="22"/>
        <end position="319"/>
    </location>
</feature>
<evidence type="ECO:0000256" key="1">
    <source>
        <dbReference type="SAM" id="SignalP"/>
    </source>
</evidence>
<evidence type="ECO:0000313" key="2">
    <source>
        <dbReference type="EMBL" id="CAE7225560.1"/>
    </source>
</evidence>
<protein>
    <submittedName>
        <fullName evidence="2">Uncharacterized protein</fullName>
    </submittedName>
</protein>
<dbReference type="Proteomes" id="UP000649617">
    <property type="component" value="Unassembled WGS sequence"/>
</dbReference>
<comment type="caution">
    <text evidence="2">The sequence shown here is derived from an EMBL/GenBank/DDBJ whole genome shotgun (WGS) entry which is preliminary data.</text>
</comment>
<organism evidence="2 3">
    <name type="scientific">Symbiodinium pilosum</name>
    <name type="common">Dinoflagellate</name>
    <dbReference type="NCBI Taxonomy" id="2952"/>
    <lineage>
        <taxon>Eukaryota</taxon>
        <taxon>Sar</taxon>
        <taxon>Alveolata</taxon>
        <taxon>Dinophyceae</taxon>
        <taxon>Suessiales</taxon>
        <taxon>Symbiodiniaceae</taxon>
        <taxon>Symbiodinium</taxon>
    </lineage>
</organism>
<reference evidence="2" key="1">
    <citation type="submission" date="2021-02" db="EMBL/GenBank/DDBJ databases">
        <authorList>
            <person name="Dougan E. K."/>
            <person name="Rhodes N."/>
            <person name="Thang M."/>
            <person name="Chan C."/>
        </authorList>
    </citation>
    <scope>NUCLEOTIDE SEQUENCE</scope>
</reference>
<name>A0A812KKF1_SYMPI</name>
<dbReference type="OrthoDB" id="422743at2759"/>
<feature type="signal peptide" evidence="1">
    <location>
        <begin position="1"/>
        <end position="21"/>
    </location>
</feature>
<proteinExistence type="predicted"/>
<dbReference type="AlphaFoldDB" id="A0A812KKF1"/>
<dbReference type="EMBL" id="CAJNIZ010003758">
    <property type="protein sequence ID" value="CAE7225560.1"/>
    <property type="molecule type" value="Genomic_DNA"/>
</dbReference>
<sequence length="319" mass="34399">MARRLACALLGATALTMKTQTGTLPSCEGEETPHLDTGCDNGNDLKDCETLYTKVHDNFFRQCKKTGNNCLAGGLRCDPKPASVWKLALNVNPSDGNNFGYGGPWATDALVGSADEALSKDFKDNVVMKTKAKYLAIARHVDKKCEAVRVWELANPDTTLLQRFQDAAGRNTASTGGPVFEYMKPGMSGSATDPIFATKGKLMTNWWYSNNGARIALEDGSHYKGLLPQVSPENRNDDDVHGLGNEFGANTKGGQGSPSWWHDAAQKMTGDCHGGNCKMIGKDHGTSLSDGDYYGNYAVYLTSDDKAFPCEGATLDVTM</sequence>
<evidence type="ECO:0000313" key="3">
    <source>
        <dbReference type="Proteomes" id="UP000649617"/>
    </source>
</evidence>
<keyword evidence="1" id="KW-0732">Signal</keyword>
<keyword evidence="3" id="KW-1185">Reference proteome</keyword>